<dbReference type="InterPro" id="IPR018365">
    <property type="entry name" value="Cell_cycle_FtsW-rel_CS"/>
</dbReference>
<keyword evidence="5 10" id="KW-1133">Transmembrane helix</keyword>
<feature type="transmembrane region" description="Helical" evidence="10">
    <location>
        <begin position="121"/>
        <end position="138"/>
    </location>
</feature>
<evidence type="ECO:0000256" key="3">
    <source>
        <dbReference type="ARBA" id="ARBA00022692"/>
    </source>
</evidence>
<evidence type="ECO:0000256" key="1">
    <source>
        <dbReference type="ARBA" id="ARBA00004141"/>
    </source>
</evidence>
<dbReference type="InterPro" id="IPR001182">
    <property type="entry name" value="FtsW/RodA"/>
</dbReference>
<dbReference type="GO" id="GO:0015648">
    <property type="term" value="F:lipid-linked peptidoglycan transporter activity"/>
    <property type="evidence" value="ECO:0007669"/>
    <property type="project" value="TreeGrafter"/>
</dbReference>
<comment type="caution">
    <text evidence="11">The sequence shown here is derived from an EMBL/GenBank/DDBJ whole genome shotgun (WGS) entry which is preliminary data.</text>
</comment>
<protein>
    <recommendedName>
        <fullName evidence="7">peptidoglycan glycosyltransferase</fullName>
        <ecNumber evidence="7">2.4.99.28</ecNumber>
    </recommendedName>
</protein>
<feature type="region of interest" description="Disordered" evidence="9">
    <location>
        <begin position="455"/>
        <end position="474"/>
    </location>
</feature>
<feature type="transmembrane region" description="Helical" evidence="10">
    <location>
        <begin position="188"/>
        <end position="205"/>
    </location>
</feature>
<dbReference type="Pfam" id="PF01098">
    <property type="entry name" value="FTSW_RODA_SPOVE"/>
    <property type="match status" value="1"/>
</dbReference>
<dbReference type="AlphaFoldDB" id="A0A9X2IF63"/>
<dbReference type="EC" id="2.4.99.28" evidence="7"/>
<feature type="transmembrane region" description="Helical" evidence="10">
    <location>
        <begin position="248"/>
        <end position="265"/>
    </location>
</feature>
<feature type="compositionally biased region" description="Acidic residues" evidence="9">
    <location>
        <begin position="457"/>
        <end position="467"/>
    </location>
</feature>
<feature type="transmembrane region" description="Helical" evidence="10">
    <location>
        <begin position="147"/>
        <end position="168"/>
    </location>
</feature>
<dbReference type="GO" id="GO:0008955">
    <property type="term" value="F:peptidoglycan glycosyltransferase activity"/>
    <property type="evidence" value="ECO:0007669"/>
    <property type="project" value="UniProtKB-EC"/>
</dbReference>
<dbReference type="GO" id="GO:0008360">
    <property type="term" value="P:regulation of cell shape"/>
    <property type="evidence" value="ECO:0007669"/>
    <property type="project" value="UniProtKB-KW"/>
</dbReference>
<comment type="pathway">
    <text evidence="2">Cell wall biogenesis; peptidoglycan biosynthesis.</text>
</comment>
<feature type="transmembrane region" description="Helical" evidence="10">
    <location>
        <begin position="272"/>
        <end position="293"/>
    </location>
</feature>
<dbReference type="GO" id="GO:0032153">
    <property type="term" value="C:cell division site"/>
    <property type="evidence" value="ECO:0007669"/>
    <property type="project" value="TreeGrafter"/>
</dbReference>
<feature type="transmembrane region" description="Helical" evidence="10">
    <location>
        <begin position="225"/>
        <end position="242"/>
    </location>
</feature>
<evidence type="ECO:0000256" key="4">
    <source>
        <dbReference type="ARBA" id="ARBA00022960"/>
    </source>
</evidence>
<dbReference type="RefSeq" id="WP_250827505.1">
    <property type="nucleotide sequence ID" value="NZ_JAMOIL010000013.1"/>
</dbReference>
<evidence type="ECO:0000313" key="11">
    <source>
        <dbReference type="EMBL" id="MCM0621007.1"/>
    </source>
</evidence>
<keyword evidence="4" id="KW-0133">Cell shape</keyword>
<evidence type="ECO:0000256" key="9">
    <source>
        <dbReference type="SAM" id="MobiDB-lite"/>
    </source>
</evidence>
<feature type="transmembrane region" description="Helical" evidence="10">
    <location>
        <begin position="425"/>
        <end position="444"/>
    </location>
</feature>
<dbReference type="PROSITE" id="PS00428">
    <property type="entry name" value="FTSW_RODA_SPOVE"/>
    <property type="match status" value="1"/>
</dbReference>
<dbReference type="GO" id="GO:0005886">
    <property type="term" value="C:plasma membrane"/>
    <property type="evidence" value="ECO:0007669"/>
    <property type="project" value="TreeGrafter"/>
</dbReference>
<comment type="catalytic activity">
    <reaction evidence="8">
        <text>[GlcNAc-(1-&gt;4)-Mur2Ac(oyl-L-Ala-gamma-D-Glu-L-Lys-D-Ala-D-Ala)](n)-di-trans,octa-cis-undecaprenyl diphosphate + beta-D-GlcNAc-(1-&gt;4)-Mur2Ac(oyl-L-Ala-gamma-D-Glu-L-Lys-D-Ala-D-Ala)-di-trans,octa-cis-undecaprenyl diphosphate = [GlcNAc-(1-&gt;4)-Mur2Ac(oyl-L-Ala-gamma-D-Glu-L-Lys-D-Ala-D-Ala)](n+1)-di-trans,octa-cis-undecaprenyl diphosphate + di-trans,octa-cis-undecaprenyl diphosphate + H(+)</text>
        <dbReference type="Rhea" id="RHEA:23708"/>
        <dbReference type="Rhea" id="RHEA-COMP:9602"/>
        <dbReference type="Rhea" id="RHEA-COMP:9603"/>
        <dbReference type="ChEBI" id="CHEBI:15378"/>
        <dbReference type="ChEBI" id="CHEBI:58405"/>
        <dbReference type="ChEBI" id="CHEBI:60033"/>
        <dbReference type="ChEBI" id="CHEBI:78435"/>
        <dbReference type="EC" id="2.4.99.28"/>
    </reaction>
</comment>
<feature type="transmembrane region" description="Helical" evidence="10">
    <location>
        <begin position="392"/>
        <end position="419"/>
    </location>
</feature>
<evidence type="ECO:0000256" key="7">
    <source>
        <dbReference type="ARBA" id="ARBA00044770"/>
    </source>
</evidence>
<dbReference type="EMBL" id="JAMOIL010000013">
    <property type="protein sequence ID" value="MCM0621007.1"/>
    <property type="molecule type" value="Genomic_DNA"/>
</dbReference>
<comment type="subcellular location">
    <subcellularLocation>
        <location evidence="1">Membrane</location>
        <topology evidence="1">Multi-pass membrane protein</topology>
    </subcellularLocation>
</comment>
<feature type="transmembrane region" description="Helical" evidence="10">
    <location>
        <begin position="359"/>
        <end position="380"/>
    </location>
</feature>
<feature type="transmembrane region" description="Helical" evidence="10">
    <location>
        <begin position="84"/>
        <end position="101"/>
    </location>
</feature>
<gene>
    <name evidence="11" type="ORF">M8330_11970</name>
</gene>
<feature type="transmembrane region" description="Helical" evidence="10">
    <location>
        <begin position="59"/>
        <end position="77"/>
    </location>
</feature>
<evidence type="ECO:0000256" key="8">
    <source>
        <dbReference type="ARBA" id="ARBA00049902"/>
    </source>
</evidence>
<dbReference type="Proteomes" id="UP001139485">
    <property type="component" value="Unassembled WGS sequence"/>
</dbReference>
<reference evidence="11" key="1">
    <citation type="submission" date="2022-05" db="EMBL/GenBank/DDBJ databases">
        <authorList>
            <person name="Tuo L."/>
        </authorList>
    </citation>
    <scope>NUCLEOTIDE SEQUENCE</scope>
    <source>
        <strain evidence="11">BSK12Z-4</strain>
    </source>
</reference>
<evidence type="ECO:0000313" key="12">
    <source>
        <dbReference type="Proteomes" id="UP001139485"/>
    </source>
</evidence>
<dbReference type="GO" id="GO:0051301">
    <property type="term" value="P:cell division"/>
    <property type="evidence" value="ECO:0007669"/>
    <property type="project" value="InterPro"/>
</dbReference>
<accession>A0A9X2IF63</accession>
<dbReference type="PANTHER" id="PTHR30474:SF3">
    <property type="entry name" value="PEPTIDOGLYCAN GLYCOSYLTRANSFERASE RODA"/>
    <property type="match status" value="1"/>
</dbReference>
<keyword evidence="6 10" id="KW-0472">Membrane</keyword>
<evidence type="ECO:0000256" key="2">
    <source>
        <dbReference type="ARBA" id="ARBA00004752"/>
    </source>
</evidence>
<proteinExistence type="predicted"/>
<name>A0A9X2IF63_9ACTN</name>
<evidence type="ECO:0000256" key="5">
    <source>
        <dbReference type="ARBA" id="ARBA00022989"/>
    </source>
</evidence>
<keyword evidence="3 10" id="KW-0812">Transmembrane</keyword>
<keyword evidence="12" id="KW-1185">Reference proteome</keyword>
<evidence type="ECO:0000256" key="10">
    <source>
        <dbReference type="SAM" id="Phobius"/>
    </source>
</evidence>
<sequence length="474" mass="50706">MSATTNDRSGSAAAFGFVHRQRRGAELFLLLLALAVGLGAYAAVGIGMQGEIPADMLGYGGWLVALVLGSHVVVRLVAPYADPVLLPLVAALNGLGLAVIHRLDLSYEAADRTAGFAAKQLTWMTLGVVLFCLTLVLLRDHRILARFTYTSALAAVVLLLLPMLPVLGREVNGARIWIAVGPFSFQPGEVAKVLLVIAFAGYLVLHKDALALAGRRVLFLDLPRGRDFGPILVMWGISMMILVGQRDLGSSLLFFGLFLAMLYLATERPGWLVVGGGMFLTGAVLAFLFVSHVKTRVDVWLDPFAYYGEGTNDTGFQPVEAQFGMAWGGLIGRGFGEGDPTRVPFAYSDFIMSSIGEELGLTAMIAVLLIYGLIVERALRIALISRDGFGKLLAAGLGSVFALQVFVVVGGVTGLIPLTGLTTPFLSYGGSSLVANWVIVALLLRVSDQARRPLPDLSDDENEDDDATQVVRLR</sequence>
<organism evidence="11 12">
    <name type="scientific">Nocardioides bruguierae</name>
    <dbReference type="NCBI Taxonomy" id="2945102"/>
    <lineage>
        <taxon>Bacteria</taxon>
        <taxon>Bacillati</taxon>
        <taxon>Actinomycetota</taxon>
        <taxon>Actinomycetes</taxon>
        <taxon>Propionibacteriales</taxon>
        <taxon>Nocardioidaceae</taxon>
        <taxon>Nocardioides</taxon>
    </lineage>
</organism>
<feature type="transmembrane region" description="Helical" evidence="10">
    <location>
        <begin position="27"/>
        <end position="47"/>
    </location>
</feature>
<dbReference type="PANTHER" id="PTHR30474">
    <property type="entry name" value="CELL CYCLE PROTEIN"/>
    <property type="match status" value="1"/>
</dbReference>
<evidence type="ECO:0000256" key="6">
    <source>
        <dbReference type="ARBA" id="ARBA00023136"/>
    </source>
</evidence>